<dbReference type="PROSITE" id="PS50258">
    <property type="entry name" value="LNR"/>
    <property type="match status" value="1"/>
</dbReference>
<evidence type="ECO:0000259" key="8">
    <source>
        <dbReference type="PROSITE" id="PS50258"/>
    </source>
</evidence>
<dbReference type="InterPro" id="IPR035993">
    <property type="entry name" value="Notch-like_dom_sf"/>
</dbReference>
<dbReference type="InterPro" id="IPR000800">
    <property type="entry name" value="Notch_dom"/>
</dbReference>
<evidence type="ECO:0000256" key="1">
    <source>
        <dbReference type="ARBA" id="ARBA00022692"/>
    </source>
</evidence>
<keyword evidence="4" id="KW-0472">Membrane</keyword>
<organism>
    <name type="scientific">Caenorhabditis elegans</name>
    <dbReference type="NCBI Taxonomy" id="6239"/>
    <lineage>
        <taxon>Eukaryota</taxon>
        <taxon>Metazoa</taxon>
        <taxon>Ecdysozoa</taxon>
        <taxon>Nematoda</taxon>
        <taxon>Chromadorea</taxon>
        <taxon>Rhabditida</taxon>
        <taxon>Rhabditina</taxon>
        <taxon>Rhabditomorpha</taxon>
        <taxon>Rhabditoidea</taxon>
        <taxon>Rhabditidae</taxon>
        <taxon>Peloderinae</taxon>
        <taxon>Caenorhabditis</taxon>
    </lineage>
</organism>
<proteinExistence type="predicted"/>
<evidence type="ECO:0000256" key="5">
    <source>
        <dbReference type="ARBA" id="ARBA00023157"/>
    </source>
</evidence>
<accession>Q9TXA1</accession>
<dbReference type="HOGENOM" id="CLU_005264_0_0_1"/>
<protein>
    <submittedName>
        <fullName>GLP-1 protein</fullName>
    </submittedName>
</protein>
<name>Q9TXA1_CAEEL</name>
<comment type="subcellular location">
    <subcellularLocation>
        <location evidence="7">Endomembrane system</location>
        <topology evidence="7">Single-pass type I membrane protein</topology>
    </subcellularLocation>
</comment>
<keyword evidence="6" id="KW-0325">Glycoprotein</keyword>
<feature type="domain" description="LNR" evidence="8">
    <location>
        <begin position="1"/>
        <end position="39"/>
    </location>
</feature>
<evidence type="ECO:0000256" key="6">
    <source>
        <dbReference type="ARBA" id="ARBA00023180"/>
    </source>
</evidence>
<keyword evidence="1" id="KW-0812">Transmembrane</keyword>
<evidence type="ECO:0000256" key="7">
    <source>
        <dbReference type="ARBA" id="ARBA00046288"/>
    </source>
</evidence>
<dbReference type="Gene3D" id="4.10.470.20">
    <property type="match status" value="1"/>
</dbReference>
<dbReference type="SUPFAM" id="SSF90193">
    <property type="entry name" value="Notch domain"/>
    <property type="match status" value="1"/>
</dbReference>
<keyword evidence="5" id="KW-1015">Disulfide bond</keyword>
<reference key="1">
    <citation type="journal article" date="1992" name="Mol. Biol. Cell">
        <title>Molecular basis of loss-of-function mutations in the glp-1 gene of Caenorhabditis elegans.</title>
        <authorList>
            <person name="Kodoyianni V."/>
            <person name="Maine E.M."/>
            <person name="Kimble J."/>
        </authorList>
    </citation>
    <scope>NUCLEOTIDE SEQUENCE</scope>
</reference>
<evidence type="ECO:0000256" key="3">
    <source>
        <dbReference type="ARBA" id="ARBA00022989"/>
    </source>
</evidence>
<dbReference type="Pfam" id="PF00066">
    <property type="entry name" value="Notch"/>
    <property type="match status" value="1"/>
</dbReference>
<keyword evidence="3" id="KW-1133">Transmembrane helix</keyword>
<dbReference type="GO" id="GO:0012505">
    <property type="term" value="C:endomembrane system"/>
    <property type="evidence" value="ECO:0007669"/>
    <property type="project" value="UniProtKB-SubCell"/>
</dbReference>
<evidence type="ECO:0000256" key="4">
    <source>
        <dbReference type="ARBA" id="ARBA00023136"/>
    </source>
</evidence>
<keyword evidence="2" id="KW-0677">Repeat</keyword>
<sequence>CPAHIRKHCIERRGDGVCNLECSFIGCGFDGGDCNNGTEAIIL</sequence>
<evidence type="ECO:0000256" key="2">
    <source>
        <dbReference type="ARBA" id="ARBA00022737"/>
    </source>
</evidence>
<dbReference type="SMART" id="SM00004">
    <property type="entry name" value="NL"/>
    <property type="match status" value="1"/>
</dbReference>
<dbReference type="AlphaFoldDB" id="Q9TXA1"/>